<feature type="domain" description="Thiolase N-terminal" evidence="3">
    <location>
        <begin position="68"/>
        <end position="152"/>
    </location>
</feature>
<dbReference type="InterPro" id="IPR020616">
    <property type="entry name" value="Thiolase_N"/>
</dbReference>
<evidence type="ECO:0000256" key="2">
    <source>
        <dbReference type="ARBA" id="ARBA00023315"/>
    </source>
</evidence>
<feature type="domain" description="Beta-ketoacyl-[acyl-carrier-protein] synthase III C-terminal" evidence="4">
    <location>
        <begin position="263"/>
        <end position="341"/>
    </location>
</feature>
<evidence type="ECO:0000313" key="5">
    <source>
        <dbReference type="EMBL" id="QDT36339.1"/>
    </source>
</evidence>
<evidence type="ECO:0000256" key="1">
    <source>
        <dbReference type="ARBA" id="ARBA00022679"/>
    </source>
</evidence>
<reference evidence="5 6" key="1">
    <citation type="submission" date="2019-02" db="EMBL/GenBank/DDBJ databases">
        <title>Deep-cultivation of Planctomycetes and their phenomic and genomic characterization uncovers novel biology.</title>
        <authorList>
            <person name="Wiegand S."/>
            <person name="Jogler M."/>
            <person name="Boedeker C."/>
            <person name="Pinto D."/>
            <person name="Vollmers J."/>
            <person name="Rivas-Marin E."/>
            <person name="Kohn T."/>
            <person name="Peeters S.H."/>
            <person name="Heuer A."/>
            <person name="Rast P."/>
            <person name="Oberbeckmann S."/>
            <person name="Bunk B."/>
            <person name="Jeske O."/>
            <person name="Meyerdierks A."/>
            <person name="Storesund J.E."/>
            <person name="Kallscheuer N."/>
            <person name="Luecker S."/>
            <person name="Lage O.M."/>
            <person name="Pohl T."/>
            <person name="Merkel B.J."/>
            <person name="Hornburger P."/>
            <person name="Mueller R.-W."/>
            <person name="Bruemmer F."/>
            <person name="Labrenz M."/>
            <person name="Spormann A.M."/>
            <person name="Op den Camp H."/>
            <person name="Overmann J."/>
            <person name="Amann R."/>
            <person name="Jetten M.S.M."/>
            <person name="Mascher T."/>
            <person name="Medema M.H."/>
            <person name="Devos D.P."/>
            <person name="Kaster A.-K."/>
            <person name="Ovreas L."/>
            <person name="Rohde M."/>
            <person name="Galperin M.Y."/>
            <person name="Jogler C."/>
        </authorList>
    </citation>
    <scope>NUCLEOTIDE SEQUENCE [LARGE SCALE GENOMIC DNA]</scope>
    <source>
        <strain evidence="5 6">Pan189</strain>
    </source>
</reference>
<dbReference type="PANTHER" id="PTHR34069">
    <property type="entry name" value="3-OXOACYL-[ACYL-CARRIER-PROTEIN] SYNTHASE 3"/>
    <property type="match status" value="1"/>
</dbReference>
<evidence type="ECO:0000259" key="3">
    <source>
        <dbReference type="Pfam" id="PF00108"/>
    </source>
</evidence>
<keyword evidence="2 5" id="KW-0012">Acyltransferase</keyword>
<keyword evidence="6" id="KW-1185">Reference proteome</keyword>
<dbReference type="Pfam" id="PF00108">
    <property type="entry name" value="Thiolase_N"/>
    <property type="match status" value="1"/>
</dbReference>
<dbReference type="RefSeq" id="WP_145362549.1">
    <property type="nucleotide sequence ID" value="NZ_CP036268.1"/>
</dbReference>
<dbReference type="InterPro" id="IPR013747">
    <property type="entry name" value="ACP_syn_III_C"/>
</dbReference>
<proteinExistence type="predicted"/>
<dbReference type="GO" id="GO:0033818">
    <property type="term" value="F:beta-ketoacyl-acyl-carrier-protein synthase III activity"/>
    <property type="evidence" value="ECO:0007669"/>
    <property type="project" value="UniProtKB-EC"/>
</dbReference>
<dbReference type="InterPro" id="IPR016039">
    <property type="entry name" value="Thiolase-like"/>
</dbReference>
<protein>
    <submittedName>
        <fullName evidence="5">3-oxoacyl-[acyl-carrier-protein] synthase 3</fullName>
        <ecNumber evidence="5">2.3.1.180</ecNumber>
    </submittedName>
</protein>
<dbReference type="NCBIfam" id="NF006720">
    <property type="entry name" value="PRK09258.1"/>
    <property type="match status" value="1"/>
</dbReference>
<sequence length="348" mass="36610">MQYRRVRIASVAHVLPQEVVTSDEIEARLLPLYERLGLPAGRLELMSGIGERRFFPPGTKPGGISGQTARLAIEQSGIDPALIGMLIHGSVCRDQMEPATACGVHHAAGLPAAASAIDVSNACLGLLNGMLVAADRIELGHIDAAVVVGTETGRGLVEGTIDSLNRDESVTRADVKQAFASLTIGSGSAAIVLCRDDLKADASRLLGGVMRADTSHHQLCAGDVAATTHGDDRPRMATDSEALLHAGVGLAKETWADFTREFSWTRGDIRKVITHQVGRAHRKLLLEGIGLEQEKDFPTVQFLGNTGAVALPTAWSLAIEKGHIAKGDTVALLGIGSGLSCVMLGIES</sequence>
<keyword evidence="1 5" id="KW-0808">Transferase</keyword>
<dbReference type="EMBL" id="CP036268">
    <property type="protein sequence ID" value="QDT36339.1"/>
    <property type="molecule type" value="Genomic_DNA"/>
</dbReference>
<dbReference type="OrthoDB" id="9788274at2"/>
<dbReference type="GO" id="GO:0044550">
    <property type="term" value="P:secondary metabolite biosynthetic process"/>
    <property type="evidence" value="ECO:0007669"/>
    <property type="project" value="TreeGrafter"/>
</dbReference>
<dbReference type="PANTHER" id="PTHR34069:SF3">
    <property type="entry name" value="ACYL-COA:ACYL-COA ALKYLTRANSFERASE"/>
    <property type="match status" value="1"/>
</dbReference>
<dbReference type="AlphaFoldDB" id="A0A517QXG1"/>
<accession>A0A517QXG1</accession>
<dbReference type="SUPFAM" id="SSF53901">
    <property type="entry name" value="Thiolase-like"/>
    <property type="match status" value="1"/>
</dbReference>
<gene>
    <name evidence="5" type="primary">fabH_1</name>
    <name evidence="5" type="ORF">Pan189_06950</name>
</gene>
<dbReference type="Gene3D" id="3.40.47.10">
    <property type="match status" value="2"/>
</dbReference>
<dbReference type="EC" id="2.3.1.180" evidence="5"/>
<organism evidence="5 6">
    <name type="scientific">Stratiformator vulcanicus</name>
    <dbReference type="NCBI Taxonomy" id="2527980"/>
    <lineage>
        <taxon>Bacteria</taxon>
        <taxon>Pseudomonadati</taxon>
        <taxon>Planctomycetota</taxon>
        <taxon>Planctomycetia</taxon>
        <taxon>Planctomycetales</taxon>
        <taxon>Planctomycetaceae</taxon>
        <taxon>Stratiformator</taxon>
    </lineage>
</organism>
<dbReference type="Proteomes" id="UP000317318">
    <property type="component" value="Chromosome"/>
</dbReference>
<dbReference type="Pfam" id="PF08541">
    <property type="entry name" value="ACP_syn_III_C"/>
    <property type="match status" value="1"/>
</dbReference>
<evidence type="ECO:0000259" key="4">
    <source>
        <dbReference type="Pfam" id="PF08541"/>
    </source>
</evidence>
<name>A0A517QXG1_9PLAN</name>
<dbReference type="KEGG" id="svp:Pan189_06950"/>
<evidence type="ECO:0000313" key="6">
    <source>
        <dbReference type="Proteomes" id="UP000317318"/>
    </source>
</evidence>